<keyword evidence="7" id="KW-1185">Reference proteome</keyword>
<dbReference type="NCBIfam" id="TIGR00997">
    <property type="entry name" value="ispZ"/>
    <property type="match status" value="1"/>
</dbReference>
<dbReference type="OrthoDB" id="9788219at2"/>
<accession>A0A5J6PSL3</accession>
<evidence type="ECO:0000313" key="6">
    <source>
        <dbReference type="EMBL" id="QEY25738.1"/>
    </source>
</evidence>
<name>A0A5J6PSL3_9NEIS</name>
<dbReference type="HAMAP" id="MF_00189">
    <property type="entry name" value="YciB"/>
    <property type="match status" value="1"/>
</dbReference>
<organism evidence="6 7">
    <name type="scientific">Neisseria zalophi</name>
    <dbReference type="NCBI Taxonomy" id="640030"/>
    <lineage>
        <taxon>Bacteria</taxon>
        <taxon>Pseudomonadati</taxon>
        <taxon>Pseudomonadota</taxon>
        <taxon>Betaproteobacteria</taxon>
        <taxon>Neisseriales</taxon>
        <taxon>Neisseriaceae</taxon>
        <taxon>Neisseria</taxon>
    </lineage>
</organism>
<dbReference type="Proteomes" id="UP000325713">
    <property type="component" value="Chromosome"/>
</dbReference>
<dbReference type="Pfam" id="PF04279">
    <property type="entry name" value="IspA"/>
    <property type="match status" value="1"/>
</dbReference>
<dbReference type="GO" id="GO:0005886">
    <property type="term" value="C:plasma membrane"/>
    <property type="evidence" value="ECO:0007669"/>
    <property type="project" value="UniProtKB-SubCell"/>
</dbReference>
<dbReference type="NCBIfam" id="NF001325">
    <property type="entry name" value="PRK00259.1-3"/>
    <property type="match status" value="1"/>
</dbReference>
<keyword evidence="5" id="KW-0997">Cell inner membrane</keyword>
<dbReference type="KEGG" id="nzl:D0T92_03770"/>
<comment type="function">
    <text evidence="5">Plays a role in cell envelope biogenesis, maintenance of cell envelope integrity and membrane homeostasis.</text>
</comment>
<dbReference type="InterPro" id="IPR006008">
    <property type="entry name" value="YciB"/>
</dbReference>
<gene>
    <name evidence="5" type="primary">yciB</name>
    <name evidence="6" type="ORF">D0T92_03770</name>
</gene>
<dbReference type="PANTHER" id="PTHR36917:SF1">
    <property type="entry name" value="INNER MEMBRANE-SPANNING PROTEIN YCIB"/>
    <property type="match status" value="1"/>
</dbReference>
<feature type="transmembrane region" description="Helical" evidence="5">
    <location>
        <begin position="75"/>
        <end position="96"/>
    </location>
</feature>
<reference evidence="6 7" key="1">
    <citation type="submission" date="2018-08" db="EMBL/GenBank/DDBJ databases">
        <title>Neisseria zalophi ATCC BAA-2455 complete genome.</title>
        <authorList>
            <person name="Veseli I.A."/>
            <person name="Buttler R."/>
            <person name="Mascarenhas dos Santos A.C."/>
            <person name="Pombert J.-F."/>
        </authorList>
    </citation>
    <scope>NUCLEOTIDE SEQUENCE [LARGE SCALE GENOMIC DNA]</scope>
    <source>
        <strain evidence="6 7">ATCC BAA-2455</strain>
    </source>
</reference>
<dbReference type="AlphaFoldDB" id="A0A5J6PSL3"/>
<keyword evidence="2 5" id="KW-0812">Transmembrane</keyword>
<keyword evidence="4 5" id="KW-0472">Membrane</keyword>
<feature type="transmembrane region" description="Helical" evidence="5">
    <location>
        <begin position="50"/>
        <end position="69"/>
    </location>
</feature>
<feature type="transmembrane region" description="Helical" evidence="5">
    <location>
        <begin position="23"/>
        <end position="43"/>
    </location>
</feature>
<keyword evidence="1 5" id="KW-1003">Cell membrane</keyword>
<comment type="similarity">
    <text evidence="5">Belongs to the YciB family.</text>
</comment>
<dbReference type="PANTHER" id="PTHR36917">
    <property type="entry name" value="INTRACELLULAR SEPTATION PROTEIN A-RELATED"/>
    <property type="match status" value="1"/>
</dbReference>
<evidence type="ECO:0000256" key="2">
    <source>
        <dbReference type="ARBA" id="ARBA00022692"/>
    </source>
</evidence>
<dbReference type="RefSeq" id="WP_151050344.1">
    <property type="nucleotide sequence ID" value="NZ_CP031700.1"/>
</dbReference>
<protein>
    <recommendedName>
        <fullName evidence="5">Inner membrane-spanning protein YciB</fullName>
    </recommendedName>
</protein>
<proteinExistence type="inferred from homology"/>
<evidence type="ECO:0000256" key="1">
    <source>
        <dbReference type="ARBA" id="ARBA00022475"/>
    </source>
</evidence>
<evidence type="ECO:0000313" key="7">
    <source>
        <dbReference type="Proteomes" id="UP000325713"/>
    </source>
</evidence>
<evidence type="ECO:0000256" key="3">
    <source>
        <dbReference type="ARBA" id="ARBA00022989"/>
    </source>
</evidence>
<sequence length="177" mass="20090">MKILSDFIAVILFFITYTVTKNIIWATAVALIVGIIQAAVIWLKYKKLDTMQWVSLILITVLGGATILLHDKRFIMWKPTLLFWAGALALGGSLFWKKNGLKAMLGKEIELEDHVWRRLTIAWVLFLIFMGLANLAAAYMLSEAQWVNYKLFGSTGLMILFALAQGIYLSRHLPQKD</sequence>
<comment type="subcellular location">
    <subcellularLocation>
        <location evidence="5">Cell inner membrane</location>
        <topology evidence="5">Multi-pass membrane protein</topology>
    </subcellularLocation>
</comment>
<feature type="transmembrane region" description="Helical" evidence="5">
    <location>
        <begin position="151"/>
        <end position="169"/>
    </location>
</feature>
<dbReference type="EMBL" id="CP031700">
    <property type="protein sequence ID" value="QEY25738.1"/>
    <property type="molecule type" value="Genomic_DNA"/>
</dbReference>
<keyword evidence="3 5" id="KW-1133">Transmembrane helix</keyword>
<feature type="transmembrane region" description="Helical" evidence="5">
    <location>
        <begin position="116"/>
        <end position="139"/>
    </location>
</feature>
<evidence type="ECO:0000256" key="4">
    <source>
        <dbReference type="ARBA" id="ARBA00023136"/>
    </source>
</evidence>
<evidence type="ECO:0000256" key="5">
    <source>
        <dbReference type="HAMAP-Rule" id="MF_00189"/>
    </source>
</evidence>